<accession>A0A1W7R7R4</accession>
<sequence>MHSLKSSPLLAAVFLALHVTGAPFWNAKNPDELQSIAARCMDEWSPKAKDPKAALKNWKEWRLQPSNDEATKCYTKCMLENIGFYEPAEKRLKGVRIMQQWETFSRYQSADREKVHDLTDTFNFIRPLKSSSCSDVFNAYKDVHARHLETIKAILFCDGKSAEKYYKDKGKTSKQKKVLCTGS</sequence>
<evidence type="ECO:0000313" key="5">
    <source>
        <dbReference type="EMBL" id="JAV47170.1"/>
    </source>
</evidence>
<comment type="subcellular location">
    <subcellularLocation>
        <location evidence="1">Secreted</location>
    </subcellularLocation>
</comment>
<evidence type="ECO:0000256" key="2">
    <source>
        <dbReference type="ARBA" id="ARBA00008098"/>
    </source>
</evidence>
<evidence type="ECO:0000256" key="1">
    <source>
        <dbReference type="ARBA" id="ARBA00004613"/>
    </source>
</evidence>
<dbReference type="VEuPathDB" id="VectorBase:AALC636_016457"/>
<dbReference type="AlphaFoldDB" id="A0A1W7R7R4"/>
<dbReference type="EMBL" id="GEHC01000475">
    <property type="protein sequence ID" value="JAV47170.1"/>
    <property type="molecule type" value="Transcribed_RNA"/>
</dbReference>
<dbReference type="InterPro" id="IPR036728">
    <property type="entry name" value="PBP_GOBP_sf"/>
</dbReference>
<evidence type="ECO:0000256" key="3">
    <source>
        <dbReference type="ARBA" id="ARBA00022525"/>
    </source>
</evidence>
<evidence type="ECO:0000256" key="4">
    <source>
        <dbReference type="SAM" id="SignalP"/>
    </source>
</evidence>
<feature type="chain" id="PRO_5012099977" evidence="4">
    <location>
        <begin position="28"/>
        <end position="183"/>
    </location>
</feature>
<feature type="signal peptide" evidence="4">
    <location>
        <begin position="1"/>
        <end position="27"/>
    </location>
</feature>
<keyword evidence="4" id="KW-0732">Signal</keyword>
<dbReference type="CDD" id="cd23992">
    <property type="entry name" value="PBP_GOBP"/>
    <property type="match status" value="1"/>
</dbReference>
<proteinExistence type="inferred from homology"/>
<reference evidence="5" key="1">
    <citation type="submission" date="2016-03" db="EMBL/GenBank/DDBJ databases">
        <title>RNAseq analyses of the sensorial organs of adult female Aedes albopictus.</title>
        <authorList>
            <person name="Fabrizio L."/>
            <person name="Ribeiro J.M."/>
            <person name="Arca B."/>
        </authorList>
    </citation>
    <scope>NUCLEOTIDE SEQUENCE</scope>
</reference>
<dbReference type="Gene3D" id="1.10.238.20">
    <property type="entry name" value="Pheromone/general odorant binding protein domain"/>
    <property type="match status" value="1"/>
</dbReference>
<dbReference type="SUPFAM" id="SSF47565">
    <property type="entry name" value="Insect pheromone/odorant-binding proteins"/>
    <property type="match status" value="1"/>
</dbReference>
<dbReference type="GO" id="GO:0005576">
    <property type="term" value="C:extracellular region"/>
    <property type="evidence" value="ECO:0007669"/>
    <property type="project" value="UniProtKB-SubCell"/>
</dbReference>
<comment type="similarity">
    <text evidence="2">Belongs to the PBP/GOBP family.</text>
</comment>
<dbReference type="GO" id="GO:0005549">
    <property type="term" value="F:odorant binding"/>
    <property type="evidence" value="ECO:0007669"/>
    <property type="project" value="InterPro"/>
</dbReference>
<dbReference type="VEuPathDB" id="VectorBase:AALF024478"/>
<name>A0A1W7R7R4_AEDAL</name>
<organism evidence="5">
    <name type="scientific">Aedes albopictus</name>
    <name type="common">Asian tiger mosquito</name>
    <name type="synonym">Stegomyia albopicta</name>
    <dbReference type="NCBI Taxonomy" id="7160"/>
    <lineage>
        <taxon>Eukaryota</taxon>
        <taxon>Metazoa</taxon>
        <taxon>Ecdysozoa</taxon>
        <taxon>Arthropoda</taxon>
        <taxon>Hexapoda</taxon>
        <taxon>Insecta</taxon>
        <taxon>Pterygota</taxon>
        <taxon>Neoptera</taxon>
        <taxon>Endopterygota</taxon>
        <taxon>Diptera</taxon>
        <taxon>Nematocera</taxon>
        <taxon>Culicoidea</taxon>
        <taxon>Culicidae</taxon>
        <taxon>Culicinae</taxon>
        <taxon>Aedini</taxon>
        <taxon>Aedes</taxon>
        <taxon>Stegomyia</taxon>
    </lineage>
</organism>
<protein>
    <submittedName>
        <fullName evidence="5">Putative d7 salivary protein d7s6</fullName>
    </submittedName>
</protein>
<keyword evidence="3" id="KW-0964">Secreted</keyword>
<dbReference type="Pfam" id="PF01395">
    <property type="entry name" value="PBP_GOBP"/>
    <property type="match status" value="1"/>
</dbReference>
<dbReference type="VEuPathDB" id="VectorBase:AALFPA_047405"/>
<dbReference type="InterPro" id="IPR006170">
    <property type="entry name" value="PBP/GOBP"/>
</dbReference>